<comment type="caution">
    <text evidence="4">The sequence shown here is derived from an EMBL/GenBank/DDBJ whole genome shotgun (WGS) entry which is preliminary data.</text>
</comment>
<dbReference type="GeneID" id="57692561"/>
<dbReference type="Proteomes" id="UP000195208">
    <property type="component" value="Unassembled WGS sequence"/>
</dbReference>
<dbReference type="OrthoDB" id="2190227at2"/>
<sequence length="194" mass="22121">MKKGIVLIMMSLLLVACGNSEDKGKEKAEKPTKENTTETLKLSDAEQYKPEGEFKGKHYETKKFKVDFQKMSRVEMTGFDNKKFQAIVIGYEVTNKSDEKISAIDAWIKGFNIYQEVDGKAKELEVTPLLDDSHKSEYDMLSDKKIKKGGKYKAMILFKLENTSDPIIIEGTNENHESLGKQKFKLEAFNDGKF</sequence>
<evidence type="ECO:0000313" key="4">
    <source>
        <dbReference type="EMBL" id="NJI01335.1"/>
    </source>
</evidence>
<organism evidence="4 7">
    <name type="scientific">Staphylococcus agnetis</name>
    <dbReference type="NCBI Taxonomy" id="985762"/>
    <lineage>
        <taxon>Bacteria</taxon>
        <taxon>Bacillati</taxon>
        <taxon>Bacillota</taxon>
        <taxon>Bacilli</taxon>
        <taxon>Bacillales</taxon>
        <taxon>Staphylococcaceae</taxon>
        <taxon>Staphylococcus</taxon>
    </lineage>
</organism>
<dbReference type="Proteomes" id="UP000646308">
    <property type="component" value="Unassembled WGS sequence"/>
</dbReference>
<feature type="region of interest" description="Disordered" evidence="2">
    <location>
        <begin position="23"/>
        <end position="45"/>
    </location>
</feature>
<keyword evidence="1" id="KW-0732">Signal</keyword>
<gene>
    <name evidence="5" type="ORF">B9M88_11845</name>
    <name evidence="4" type="ORF">GLV84_00340</name>
</gene>
<reference evidence="5 6" key="1">
    <citation type="submission" date="2017-04" db="EMBL/GenBank/DDBJ databases">
        <title>Staphylococcus agnetis, a potential pathogen in the broiler production.</title>
        <authorList>
            <person name="Poulsen L."/>
        </authorList>
    </citation>
    <scope>NUCLEOTIDE SEQUENCE [LARGE SCALE GENOMIC DNA]</scope>
    <source>
        <strain evidence="5 6">723_310714_2_2_spleen</strain>
    </source>
</reference>
<dbReference type="InterPro" id="IPR029050">
    <property type="entry name" value="Immunoprotect_excell_Ig-like"/>
</dbReference>
<accession>A0A2T4MIG7</accession>
<proteinExistence type="predicted"/>
<keyword evidence="6" id="KW-1185">Reference proteome</keyword>
<dbReference type="Pfam" id="PF16729">
    <property type="entry name" value="DUF5067"/>
    <property type="match status" value="1"/>
</dbReference>
<dbReference type="InterPro" id="IPR031989">
    <property type="entry name" value="DUF5067"/>
</dbReference>
<evidence type="ECO:0000259" key="3">
    <source>
        <dbReference type="Pfam" id="PF16729"/>
    </source>
</evidence>
<dbReference type="AlphaFoldDB" id="A0A2T4MIG7"/>
<evidence type="ECO:0000313" key="5">
    <source>
        <dbReference type="EMBL" id="OTW30089.1"/>
    </source>
</evidence>
<dbReference type="PROSITE" id="PS51257">
    <property type="entry name" value="PROKAR_LIPOPROTEIN"/>
    <property type="match status" value="1"/>
</dbReference>
<evidence type="ECO:0000313" key="7">
    <source>
        <dbReference type="Proteomes" id="UP000646308"/>
    </source>
</evidence>
<dbReference type="Gene3D" id="2.60.40.1240">
    <property type="match status" value="1"/>
</dbReference>
<protein>
    <submittedName>
        <fullName evidence="4">DUF5067 domain-containing protein</fullName>
    </submittedName>
</protein>
<dbReference type="EMBL" id="WMFL01000009">
    <property type="protein sequence ID" value="NJI01335.1"/>
    <property type="molecule type" value="Genomic_DNA"/>
</dbReference>
<reference evidence="4" key="2">
    <citation type="submission" date="2019-11" db="EMBL/GenBank/DDBJ databases">
        <title>Whole genome comparisons of Staphylococcus agnetis isolates from cattle and chickens.</title>
        <authorList>
            <person name="Rhoads D."/>
            <person name="Shwani A."/>
            <person name="Adkins P."/>
            <person name="Calcutt M."/>
            <person name="Middleton J."/>
        </authorList>
    </citation>
    <scope>NUCLEOTIDE SEQUENCE</scope>
    <source>
        <strain evidence="4">1387</strain>
    </source>
</reference>
<evidence type="ECO:0000256" key="1">
    <source>
        <dbReference type="ARBA" id="ARBA00022729"/>
    </source>
</evidence>
<evidence type="ECO:0000313" key="6">
    <source>
        <dbReference type="Proteomes" id="UP000195208"/>
    </source>
</evidence>
<dbReference type="RefSeq" id="WP_060551823.1">
    <property type="nucleotide sequence ID" value="NZ_CP009623.1"/>
</dbReference>
<name>A0A2T4MIG7_9STAP</name>
<dbReference type="EMBL" id="NEFX01000027">
    <property type="protein sequence ID" value="OTW30089.1"/>
    <property type="molecule type" value="Genomic_DNA"/>
</dbReference>
<dbReference type="KEGG" id="sagq:EP23_08185"/>
<evidence type="ECO:0000256" key="2">
    <source>
        <dbReference type="SAM" id="MobiDB-lite"/>
    </source>
</evidence>
<feature type="domain" description="DUF5067" evidence="3">
    <location>
        <begin position="47"/>
        <end position="172"/>
    </location>
</feature>